<dbReference type="RefSeq" id="WP_186877008.1">
    <property type="nucleotide sequence ID" value="NZ_JACOPF010000004.1"/>
</dbReference>
<dbReference type="PANTHER" id="PTHR43649">
    <property type="entry name" value="ARABINOSE-BINDING PROTEIN-RELATED"/>
    <property type="match status" value="1"/>
</dbReference>
<comment type="caution">
    <text evidence="2">The sequence shown here is derived from an EMBL/GenBank/DDBJ whole genome shotgun (WGS) entry which is preliminary data.</text>
</comment>
<dbReference type="Gene3D" id="3.40.190.10">
    <property type="entry name" value="Periplasmic binding protein-like II"/>
    <property type="match status" value="2"/>
</dbReference>
<reference evidence="2" key="1">
    <citation type="submission" date="2020-08" db="EMBL/GenBank/DDBJ databases">
        <title>Genome public.</title>
        <authorList>
            <person name="Liu C."/>
            <person name="Sun Q."/>
        </authorList>
    </citation>
    <scope>NUCLEOTIDE SEQUENCE</scope>
    <source>
        <strain evidence="2">NSJ-55</strain>
    </source>
</reference>
<dbReference type="InterPro" id="IPR050490">
    <property type="entry name" value="Bact_solute-bd_prot1"/>
</dbReference>
<name>A0A923LLS3_9FIRM</name>
<organism evidence="2 3">
    <name type="scientific">Mediterraneibacter hominis</name>
    <dbReference type="NCBI Taxonomy" id="2763054"/>
    <lineage>
        <taxon>Bacteria</taxon>
        <taxon>Bacillati</taxon>
        <taxon>Bacillota</taxon>
        <taxon>Clostridia</taxon>
        <taxon>Lachnospirales</taxon>
        <taxon>Lachnospiraceae</taxon>
        <taxon>Mediterraneibacter</taxon>
    </lineage>
</organism>
<dbReference type="SUPFAM" id="SSF53850">
    <property type="entry name" value="Periplasmic binding protein-like II"/>
    <property type="match status" value="1"/>
</dbReference>
<protein>
    <submittedName>
        <fullName evidence="2">Extracellular solute-binding protein</fullName>
    </submittedName>
</protein>
<dbReference type="PROSITE" id="PS51257">
    <property type="entry name" value="PROKAR_LIPOPROTEIN"/>
    <property type="match status" value="1"/>
</dbReference>
<evidence type="ECO:0000313" key="2">
    <source>
        <dbReference type="EMBL" id="MBC5690357.1"/>
    </source>
</evidence>
<dbReference type="Pfam" id="PF01547">
    <property type="entry name" value="SBP_bac_1"/>
    <property type="match status" value="1"/>
</dbReference>
<sequence>MKKKVISVLLAATMIGGLLAGCGSGSGSDSKTEDGKTKIRFLSAMELVDEDMIEAFEKENPDIEVDFDYVDSGNYSAKFAALASSNEVPDVFWTQAGYYCDQINEGLLLDISEYLDGDNYEGDATWRDTYVPALLENLQSIVQSGCGEMDSYDYGVPFTMTTVAVMYDKAMYEKLGLSVPETWDAFMANCEAIKEAGYTPLSVQSNTCIDWLPRLFWDQFCRDEIEEEGKSFENGEMTFQSESVQKGLETYKEIWDKGYLPENFMTSDLDTTAQLFLQGELAQVLIAPDKLEYIMDNAPDTMELGTYVLPGIDGLPSRTLGGASNIFAVSADTENPDAAVKLVQYLTSKTNFTTDEGLKYSSSGLVNVERDPALDEILAGYNAAAENGFCPETFVPVTVSTEIKTAFQEDLIPNYLLGQVSLEDMTTELQDIYNTYLEDKE</sequence>
<feature type="chain" id="PRO_5039675963" evidence="1">
    <location>
        <begin position="21"/>
        <end position="441"/>
    </location>
</feature>
<keyword evidence="3" id="KW-1185">Reference proteome</keyword>
<dbReference type="InterPro" id="IPR006059">
    <property type="entry name" value="SBP"/>
</dbReference>
<feature type="signal peptide" evidence="1">
    <location>
        <begin position="1"/>
        <end position="20"/>
    </location>
</feature>
<dbReference type="EMBL" id="JACOPF010000004">
    <property type="protein sequence ID" value="MBC5690357.1"/>
    <property type="molecule type" value="Genomic_DNA"/>
</dbReference>
<dbReference type="AlphaFoldDB" id="A0A923LLS3"/>
<evidence type="ECO:0000313" key="3">
    <source>
        <dbReference type="Proteomes" id="UP000652477"/>
    </source>
</evidence>
<keyword evidence="1" id="KW-0732">Signal</keyword>
<dbReference type="Proteomes" id="UP000652477">
    <property type="component" value="Unassembled WGS sequence"/>
</dbReference>
<accession>A0A923LLS3</accession>
<gene>
    <name evidence="2" type="ORF">H8S37_15680</name>
</gene>
<evidence type="ECO:0000256" key="1">
    <source>
        <dbReference type="SAM" id="SignalP"/>
    </source>
</evidence>
<proteinExistence type="predicted"/>